<evidence type="ECO:0000313" key="1">
    <source>
        <dbReference type="EMBL" id="MDT9681002.1"/>
    </source>
</evidence>
<name>A0ABU3QE18_9ACTN</name>
<evidence type="ECO:0000313" key="2">
    <source>
        <dbReference type="Proteomes" id="UP001250181"/>
    </source>
</evidence>
<gene>
    <name evidence="1" type="ORF">RND61_02715</name>
</gene>
<organism evidence="1 2">
    <name type="scientific">Streptomyces tamarix</name>
    <dbReference type="NCBI Taxonomy" id="3078565"/>
    <lineage>
        <taxon>Bacteria</taxon>
        <taxon>Bacillati</taxon>
        <taxon>Actinomycetota</taxon>
        <taxon>Actinomycetes</taxon>
        <taxon>Kitasatosporales</taxon>
        <taxon>Streptomycetaceae</taxon>
        <taxon>Streptomyces</taxon>
    </lineage>
</organism>
<keyword evidence="2" id="KW-1185">Reference proteome</keyword>
<proteinExistence type="predicted"/>
<reference evidence="1 2" key="1">
    <citation type="submission" date="2023-09" db="EMBL/GenBank/DDBJ databases">
        <title>Streptomyces sp. nov.: A antagonism against Alternaria gaisen Producing Streptochlin, Isolated from Tamarix root soil.</title>
        <authorList>
            <person name="Chen Y."/>
        </authorList>
    </citation>
    <scope>NUCLEOTIDE SEQUENCE [LARGE SCALE GENOMIC DNA]</scope>
    <source>
        <strain evidence="1 2">TRM76323</strain>
    </source>
</reference>
<accession>A0ABU3QE18</accession>
<protein>
    <submittedName>
        <fullName evidence="1">Uncharacterized protein</fullName>
    </submittedName>
</protein>
<dbReference type="RefSeq" id="WP_315875997.1">
    <property type="nucleotide sequence ID" value="NZ_JAWCTQ010000002.1"/>
</dbReference>
<dbReference type="Proteomes" id="UP001250181">
    <property type="component" value="Unassembled WGS sequence"/>
</dbReference>
<comment type="caution">
    <text evidence="1">The sequence shown here is derived from an EMBL/GenBank/DDBJ whole genome shotgun (WGS) entry which is preliminary data.</text>
</comment>
<sequence length="43" mass="4691">MWFFDALASGFQTPTDPARPHWLRIVFGAVLTARFALALGQGG</sequence>
<dbReference type="EMBL" id="JAWCTQ010000002">
    <property type="protein sequence ID" value="MDT9681002.1"/>
    <property type="molecule type" value="Genomic_DNA"/>
</dbReference>